<feature type="transmembrane region" description="Helical" evidence="1">
    <location>
        <begin position="6"/>
        <end position="27"/>
    </location>
</feature>
<keyword evidence="1" id="KW-0812">Transmembrane</keyword>
<accession>A0ABQ0J7L0</accession>
<proteinExistence type="predicted"/>
<reference evidence="3" key="1">
    <citation type="submission" date="2014-09" db="EMBL/GenBank/DDBJ databases">
        <title>Vibrio variabilis JCM 19239. (C206) whole genome shotgun sequence.</title>
        <authorList>
            <person name="Sawabe T."/>
            <person name="Meirelles P."/>
            <person name="Nakanishi M."/>
            <person name="Sayaka M."/>
            <person name="Hattori M."/>
            <person name="Ohkuma M."/>
        </authorList>
    </citation>
    <scope>NUCLEOTIDE SEQUENCE [LARGE SCALE GENOMIC DNA]</scope>
    <source>
        <strain evidence="3">JCM 19239</strain>
    </source>
</reference>
<dbReference type="Proteomes" id="UP000029223">
    <property type="component" value="Unassembled WGS sequence"/>
</dbReference>
<evidence type="ECO:0000313" key="3">
    <source>
        <dbReference type="Proteomes" id="UP000029223"/>
    </source>
</evidence>
<keyword evidence="1" id="KW-1133">Transmembrane helix</keyword>
<keyword evidence="3" id="KW-1185">Reference proteome</keyword>
<sequence length="223" mass="25374">MPLLYMLVVGGVIFVAFYISLAAIRIISLRPNIESGSYDSCFNLAAAKVLRSQFDNTVTFEQSFVGHSDSTSFAPGYPAIKITCSNVTEWLHVVETNGPRQNHGKNSSLCDNSETWVFVDVSEESRAKDCPFYASGGTFRDNPAWGILPHKDLYWRGRAFGLVMQDGKLYPLLGLEWGFRFNRWSVKPTPIYPRQLNRSDWQKLIPSLNRCYQQHQFCLRSSD</sequence>
<evidence type="ECO:0000256" key="1">
    <source>
        <dbReference type="SAM" id="Phobius"/>
    </source>
</evidence>
<keyword evidence="1" id="KW-0472">Membrane</keyword>
<dbReference type="EMBL" id="BBMS01000005">
    <property type="protein sequence ID" value="GAL24763.1"/>
    <property type="molecule type" value="Genomic_DNA"/>
</dbReference>
<comment type="caution">
    <text evidence="2">The sequence shown here is derived from an EMBL/GenBank/DDBJ whole genome shotgun (WGS) entry which is preliminary data.</text>
</comment>
<gene>
    <name evidence="2" type="ORF">JCM19239_7363</name>
</gene>
<evidence type="ECO:0000313" key="2">
    <source>
        <dbReference type="EMBL" id="GAL24763.1"/>
    </source>
</evidence>
<organism evidence="2 3">
    <name type="scientific">Vibrio variabilis</name>
    <dbReference type="NCBI Taxonomy" id="990271"/>
    <lineage>
        <taxon>Bacteria</taxon>
        <taxon>Pseudomonadati</taxon>
        <taxon>Pseudomonadota</taxon>
        <taxon>Gammaproteobacteria</taxon>
        <taxon>Vibrionales</taxon>
        <taxon>Vibrionaceae</taxon>
        <taxon>Vibrio</taxon>
    </lineage>
</organism>
<protein>
    <submittedName>
        <fullName evidence="2">Uncharacterized protein</fullName>
    </submittedName>
</protein>
<name>A0ABQ0J7L0_9VIBR</name>